<protein>
    <submittedName>
        <fullName evidence="2">Uncharacterized protein</fullName>
    </submittedName>
</protein>
<reference evidence="2" key="5">
    <citation type="journal article" date="2021" name="G3 (Bethesda)">
        <title>Aegilops tauschii genome assembly Aet v5.0 features greater sequence contiguity and improved annotation.</title>
        <authorList>
            <person name="Wang L."/>
            <person name="Zhu T."/>
            <person name="Rodriguez J.C."/>
            <person name="Deal K.R."/>
            <person name="Dubcovsky J."/>
            <person name="McGuire P.E."/>
            <person name="Lux T."/>
            <person name="Spannagl M."/>
            <person name="Mayer K.F.X."/>
            <person name="Baldrich P."/>
            <person name="Meyers B.C."/>
            <person name="Huo N."/>
            <person name="Gu Y.Q."/>
            <person name="Zhou H."/>
            <person name="Devos K.M."/>
            <person name="Bennetzen J.L."/>
            <person name="Unver T."/>
            <person name="Budak H."/>
            <person name="Gulick P.J."/>
            <person name="Galiba G."/>
            <person name="Kalapos B."/>
            <person name="Nelson D.R."/>
            <person name="Li P."/>
            <person name="You F.M."/>
            <person name="Luo M.C."/>
            <person name="Dvorak J."/>
        </authorList>
    </citation>
    <scope>NUCLEOTIDE SEQUENCE [LARGE SCALE GENOMIC DNA]</scope>
    <source>
        <strain evidence="2">cv. AL8/78</strain>
    </source>
</reference>
<evidence type="ECO:0000256" key="1">
    <source>
        <dbReference type="SAM" id="MobiDB-lite"/>
    </source>
</evidence>
<feature type="region of interest" description="Disordered" evidence="1">
    <location>
        <begin position="1"/>
        <end position="20"/>
    </location>
</feature>
<accession>A0A453K671</accession>
<evidence type="ECO:0000313" key="2">
    <source>
        <dbReference type="EnsemblPlants" id="AET5Gv20303900.1"/>
    </source>
</evidence>
<name>A0A453K671_AEGTS</name>
<reference evidence="3" key="2">
    <citation type="journal article" date="2017" name="Nat. Plants">
        <title>The Aegilops tauschii genome reveals multiple impacts of transposons.</title>
        <authorList>
            <person name="Zhao G."/>
            <person name="Zou C."/>
            <person name="Li K."/>
            <person name="Wang K."/>
            <person name="Li T."/>
            <person name="Gao L."/>
            <person name="Zhang X."/>
            <person name="Wang H."/>
            <person name="Yang Z."/>
            <person name="Liu X."/>
            <person name="Jiang W."/>
            <person name="Mao L."/>
            <person name="Kong X."/>
            <person name="Jiao Y."/>
            <person name="Jia J."/>
        </authorList>
    </citation>
    <scope>NUCLEOTIDE SEQUENCE [LARGE SCALE GENOMIC DNA]</scope>
    <source>
        <strain evidence="3">cv. AL8/78</strain>
    </source>
</reference>
<reference evidence="2" key="3">
    <citation type="journal article" date="2017" name="Nature">
        <title>Genome sequence of the progenitor of the wheat D genome Aegilops tauschii.</title>
        <authorList>
            <person name="Luo M.C."/>
            <person name="Gu Y.Q."/>
            <person name="Puiu D."/>
            <person name="Wang H."/>
            <person name="Twardziok S.O."/>
            <person name="Deal K.R."/>
            <person name="Huo N."/>
            <person name="Zhu T."/>
            <person name="Wang L."/>
            <person name="Wang Y."/>
            <person name="McGuire P.E."/>
            <person name="Liu S."/>
            <person name="Long H."/>
            <person name="Ramasamy R.K."/>
            <person name="Rodriguez J.C."/>
            <person name="Van S.L."/>
            <person name="Yuan L."/>
            <person name="Wang Z."/>
            <person name="Xia Z."/>
            <person name="Xiao L."/>
            <person name="Anderson O.D."/>
            <person name="Ouyang S."/>
            <person name="Liang Y."/>
            <person name="Zimin A.V."/>
            <person name="Pertea G."/>
            <person name="Qi P."/>
            <person name="Bennetzen J.L."/>
            <person name="Dai X."/>
            <person name="Dawson M.W."/>
            <person name="Muller H.G."/>
            <person name="Kugler K."/>
            <person name="Rivarola-Duarte L."/>
            <person name="Spannagl M."/>
            <person name="Mayer K.F.X."/>
            <person name="Lu F.H."/>
            <person name="Bevan M.W."/>
            <person name="Leroy P."/>
            <person name="Li P."/>
            <person name="You F.M."/>
            <person name="Sun Q."/>
            <person name="Liu Z."/>
            <person name="Lyons E."/>
            <person name="Wicker T."/>
            <person name="Salzberg S.L."/>
            <person name="Devos K.M."/>
            <person name="Dvorak J."/>
        </authorList>
    </citation>
    <scope>NUCLEOTIDE SEQUENCE [LARGE SCALE GENOMIC DNA]</scope>
    <source>
        <strain evidence="2">cv. AL8/78</strain>
    </source>
</reference>
<organism evidence="2 3">
    <name type="scientific">Aegilops tauschii subsp. strangulata</name>
    <name type="common">Goatgrass</name>
    <dbReference type="NCBI Taxonomy" id="200361"/>
    <lineage>
        <taxon>Eukaryota</taxon>
        <taxon>Viridiplantae</taxon>
        <taxon>Streptophyta</taxon>
        <taxon>Embryophyta</taxon>
        <taxon>Tracheophyta</taxon>
        <taxon>Spermatophyta</taxon>
        <taxon>Magnoliopsida</taxon>
        <taxon>Liliopsida</taxon>
        <taxon>Poales</taxon>
        <taxon>Poaceae</taxon>
        <taxon>BOP clade</taxon>
        <taxon>Pooideae</taxon>
        <taxon>Triticodae</taxon>
        <taxon>Triticeae</taxon>
        <taxon>Triticinae</taxon>
        <taxon>Aegilops</taxon>
    </lineage>
</organism>
<evidence type="ECO:0000313" key="3">
    <source>
        <dbReference type="Proteomes" id="UP000015105"/>
    </source>
</evidence>
<dbReference type="Gramene" id="AET5Gv20303900.1">
    <property type="protein sequence ID" value="AET5Gv20303900.1"/>
    <property type="gene ID" value="AET5Gv20303900"/>
</dbReference>
<keyword evidence="3" id="KW-1185">Reference proteome</keyword>
<dbReference type="PANTHER" id="PTHR47482:SF5">
    <property type="entry name" value="FAR1 DOMAIN-CONTAINING PROTEIN"/>
    <property type="match status" value="1"/>
</dbReference>
<proteinExistence type="predicted"/>
<dbReference type="Proteomes" id="UP000015105">
    <property type="component" value="Chromosome 5D"/>
</dbReference>
<dbReference type="EnsemblPlants" id="AET5Gv20303900.1">
    <property type="protein sequence ID" value="AET5Gv20303900.1"/>
    <property type="gene ID" value="AET5Gv20303900"/>
</dbReference>
<dbReference type="PANTHER" id="PTHR47482">
    <property type="entry name" value="OS11G0632001 PROTEIN"/>
    <property type="match status" value="1"/>
</dbReference>
<reference evidence="3" key="1">
    <citation type="journal article" date="2014" name="Science">
        <title>Ancient hybridizations among the ancestral genomes of bread wheat.</title>
        <authorList>
            <consortium name="International Wheat Genome Sequencing Consortium,"/>
            <person name="Marcussen T."/>
            <person name="Sandve S.R."/>
            <person name="Heier L."/>
            <person name="Spannagl M."/>
            <person name="Pfeifer M."/>
            <person name="Jakobsen K.S."/>
            <person name="Wulff B.B."/>
            <person name="Steuernagel B."/>
            <person name="Mayer K.F."/>
            <person name="Olsen O.A."/>
        </authorList>
    </citation>
    <scope>NUCLEOTIDE SEQUENCE [LARGE SCALE GENOMIC DNA]</scope>
    <source>
        <strain evidence="3">cv. AL8/78</strain>
    </source>
</reference>
<dbReference type="AlphaFoldDB" id="A0A453K671"/>
<reference evidence="2" key="4">
    <citation type="submission" date="2019-03" db="UniProtKB">
        <authorList>
            <consortium name="EnsemblPlants"/>
        </authorList>
    </citation>
    <scope>IDENTIFICATION</scope>
</reference>
<sequence>MDQEALIQDRTESADGGSGWTKRECRVRIGNQPPDRAPCHERVGAVEQTIKEYADKLGDHVVELAIGLTFDSLGEAYDFYSPYSWEHGFSIRYGKSRLNAEKTKCMQEVVYGC</sequence>